<protein>
    <recommendedName>
        <fullName evidence="2">N-acetylmuramoyl-L-alanine amidase</fullName>
        <ecNumber evidence="2">3.5.1.28</ecNumber>
    </recommendedName>
</protein>
<dbReference type="PANTHER" id="PTHR30417:SF1">
    <property type="entry name" value="N-ACETYLMURAMOYL-L-ALANINE AMIDASE AMID"/>
    <property type="match status" value="1"/>
</dbReference>
<organism evidence="6 7">
    <name type="scientific">Xanthobacter oligotrophicus</name>
    <dbReference type="NCBI Taxonomy" id="2607286"/>
    <lineage>
        <taxon>Bacteria</taxon>
        <taxon>Pseudomonadati</taxon>
        <taxon>Pseudomonadota</taxon>
        <taxon>Alphaproteobacteria</taxon>
        <taxon>Hyphomicrobiales</taxon>
        <taxon>Xanthobacteraceae</taxon>
        <taxon>Xanthobacter</taxon>
    </lineage>
</organism>
<dbReference type="PANTHER" id="PTHR30417">
    <property type="entry name" value="N-ACETYLMURAMOYL-L-ALANINE AMIDASE AMID"/>
    <property type="match status" value="1"/>
</dbReference>
<dbReference type="Gene3D" id="2.30.30.40">
    <property type="entry name" value="SH3 Domains"/>
    <property type="match status" value="1"/>
</dbReference>
<dbReference type="EC" id="3.5.1.28" evidence="2"/>
<evidence type="ECO:0000256" key="2">
    <source>
        <dbReference type="ARBA" id="ARBA00011901"/>
    </source>
</evidence>
<comment type="catalytic activity">
    <reaction evidence="1">
        <text>Hydrolyzes the link between N-acetylmuramoyl residues and L-amino acid residues in certain cell-wall glycopeptides.</text>
        <dbReference type="EC" id="3.5.1.28"/>
    </reaction>
</comment>
<dbReference type="GO" id="GO:0008745">
    <property type="term" value="F:N-acetylmuramoyl-L-alanine amidase activity"/>
    <property type="evidence" value="ECO:0007669"/>
    <property type="project" value="UniProtKB-EC"/>
</dbReference>
<evidence type="ECO:0000313" key="6">
    <source>
        <dbReference type="EMBL" id="MFG1374744.1"/>
    </source>
</evidence>
<dbReference type="Pfam" id="PF08239">
    <property type="entry name" value="SH3_3"/>
    <property type="match status" value="1"/>
</dbReference>
<dbReference type="InterPro" id="IPR051206">
    <property type="entry name" value="NAMLAA_amidase_2"/>
</dbReference>
<dbReference type="CDD" id="cd06583">
    <property type="entry name" value="PGRP"/>
    <property type="match status" value="1"/>
</dbReference>
<name>A0ABW7A142_9HYPH</name>
<dbReference type="InterPro" id="IPR002502">
    <property type="entry name" value="Amidase_domain"/>
</dbReference>
<dbReference type="Pfam" id="PF01510">
    <property type="entry name" value="Amidase_2"/>
    <property type="match status" value="1"/>
</dbReference>
<evidence type="ECO:0000256" key="1">
    <source>
        <dbReference type="ARBA" id="ARBA00001561"/>
    </source>
</evidence>
<proteinExistence type="predicted"/>
<dbReference type="SMART" id="SM00644">
    <property type="entry name" value="Ami_2"/>
    <property type="match status" value="1"/>
</dbReference>
<reference evidence="6 7" key="1">
    <citation type="submission" date="2024-02" db="EMBL/GenBank/DDBJ databases">
        <title>Expansion and revision of Xanthobacter and proposal of Roseixanthobacter gen. nov.</title>
        <authorList>
            <person name="Soltysiak M.P.M."/>
            <person name="Jalihal A."/>
            <person name="Ory A."/>
            <person name="Chrisophersen C."/>
            <person name="Lee A.D."/>
            <person name="Boulton J."/>
            <person name="Springer M."/>
        </authorList>
    </citation>
    <scope>NUCLEOTIDE SEQUENCE [LARGE SCALE GENOMIC DNA]</scope>
    <source>
        <strain evidence="6 7">23A</strain>
    </source>
</reference>
<dbReference type="InterPro" id="IPR003646">
    <property type="entry name" value="SH3-like_bac-type"/>
</dbReference>
<dbReference type="SUPFAM" id="SSF55846">
    <property type="entry name" value="N-acetylmuramoyl-L-alanine amidase-like"/>
    <property type="match status" value="1"/>
</dbReference>
<keyword evidence="3 6" id="KW-0378">Hydrolase</keyword>
<dbReference type="Proteomes" id="UP001604002">
    <property type="component" value="Unassembled WGS sequence"/>
</dbReference>
<gene>
    <name evidence="6" type="ORF">V5F32_21410</name>
</gene>
<sequence length="284" mass="30341">MGFAINARHRLEQNGRAVERIASPASHMGGTFGTTPHILIMHFTYGASGRSSATWFQDPGNTSKSSAHVVVDRDGSVIQCVDFDTAANHAGQSSWGGLTAFNNKSFGIELANWGYLKPGPHGSWTSYTNVPIASPFLAAHKNGNPYQPSDAAIGWEPYAPEQIATAVAIARELAAKYGVDTILGHDDIARGRKWDPGPAFDMARFRAQVLGGRAENGPNVLAVHSPTGLNLRQGAGTEFAVIQLLADGTQVAPVEQRGSWWFVNVLDPQGVAQKSGWVHGAFLI</sequence>
<evidence type="ECO:0000313" key="7">
    <source>
        <dbReference type="Proteomes" id="UP001604002"/>
    </source>
</evidence>
<accession>A0ABW7A142</accession>
<evidence type="ECO:0000256" key="4">
    <source>
        <dbReference type="ARBA" id="ARBA00023316"/>
    </source>
</evidence>
<feature type="domain" description="N-acetylmuramoyl-L-alanine amidase" evidence="5">
    <location>
        <begin position="24"/>
        <end position="197"/>
    </location>
</feature>
<keyword evidence="7" id="KW-1185">Reference proteome</keyword>
<dbReference type="EMBL" id="JBAFVH010000015">
    <property type="protein sequence ID" value="MFG1374744.1"/>
    <property type="molecule type" value="Genomic_DNA"/>
</dbReference>
<evidence type="ECO:0000256" key="3">
    <source>
        <dbReference type="ARBA" id="ARBA00022801"/>
    </source>
</evidence>
<dbReference type="RefSeq" id="WP_393994352.1">
    <property type="nucleotide sequence ID" value="NZ_JBAFVH010000015.1"/>
</dbReference>
<keyword evidence="4" id="KW-0961">Cell wall biogenesis/degradation</keyword>
<dbReference type="Gene3D" id="3.40.80.10">
    <property type="entry name" value="Peptidoglycan recognition protein-like"/>
    <property type="match status" value="1"/>
</dbReference>
<comment type="caution">
    <text evidence="6">The sequence shown here is derived from an EMBL/GenBank/DDBJ whole genome shotgun (WGS) entry which is preliminary data.</text>
</comment>
<evidence type="ECO:0000259" key="5">
    <source>
        <dbReference type="SMART" id="SM00644"/>
    </source>
</evidence>
<dbReference type="InterPro" id="IPR036505">
    <property type="entry name" value="Amidase/PGRP_sf"/>
</dbReference>